<dbReference type="PANTHER" id="PTHR46986:SF1">
    <property type="entry name" value="ENDORIBONUCLEASE YBEY, CHLOROPLASTIC"/>
    <property type="match status" value="1"/>
</dbReference>
<keyword evidence="6 8" id="KW-0378">Hydrolase</keyword>
<dbReference type="SUPFAM" id="SSF55486">
    <property type="entry name" value="Metalloproteases ('zincins'), catalytic domain"/>
    <property type="match status" value="1"/>
</dbReference>
<keyword evidence="4 8" id="KW-0479">Metal-binding</keyword>
<keyword evidence="3 8" id="KW-0540">Nuclease</keyword>
<gene>
    <name evidence="8" type="primary">ybeY</name>
    <name evidence="9" type="ORF">EV695_3090</name>
</gene>
<comment type="similarity">
    <text evidence="1 8">Belongs to the endoribonuclease YbeY family.</text>
</comment>
<dbReference type="GO" id="GO:0006364">
    <property type="term" value="P:rRNA processing"/>
    <property type="evidence" value="ECO:0007669"/>
    <property type="project" value="UniProtKB-UniRule"/>
</dbReference>
<dbReference type="Gene3D" id="3.40.390.30">
    <property type="entry name" value="Metalloproteases ('zincins'), catalytic domain"/>
    <property type="match status" value="1"/>
</dbReference>
<dbReference type="Pfam" id="PF02130">
    <property type="entry name" value="YbeY"/>
    <property type="match status" value="1"/>
</dbReference>
<evidence type="ECO:0000256" key="3">
    <source>
        <dbReference type="ARBA" id="ARBA00022722"/>
    </source>
</evidence>
<dbReference type="PANTHER" id="PTHR46986">
    <property type="entry name" value="ENDORIBONUCLEASE YBEY, CHLOROPLASTIC"/>
    <property type="match status" value="1"/>
</dbReference>
<comment type="subcellular location">
    <subcellularLocation>
        <location evidence="8">Cytoplasm</location>
    </subcellularLocation>
</comment>
<evidence type="ECO:0000256" key="5">
    <source>
        <dbReference type="ARBA" id="ARBA00022759"/>
    </source>
</evidence>
<evidence type="ECO:0000256" key="8">
    <source>
        <dbReference type="HAMAP-Rule" id="MF_00009"/>
    </source>
</evidence>
<keyword evidence="10" id="KW-1185">Reference proteome</keyword>
<keyword evidence="8" id="KW-0698">rRNA processing</keyword>
<reference evidence="9 10" key="1">
    <citation type="submission" date="2019-03" db="EMBL/GenBank/DDBJ databases">
        <title>Genomic Encyclopedia of Type Strains, Phase IV (KMG-IV): sequencing the most valuable type-strain genomes for metagenomic binning, comparative biology and taxonomic classification.</title>
        <authorList>
            <person name="Goeker M."/>
        </authorList>
    </citation>
    <scope>NUCLEOTIDE SEQUENCE [LARGE SCALE GENOMIC DNA]</scope>
    <source>
        <strain evidence="9 10">DSM 24830</strain>
    </source>
</reference>
<evidence type="ECO:0000256" key="1">
    <source>
        <dbReference type="ARBA" id="ARBA00010875"/>
    </source>
</evidence>
<dbReference type="EC" id="3.1.-.-" evidence="8"/>
<organism evidence="9 10">
    <name type="scientific">Cocleimonas flava</name>
    <dbReference type="NCBI Taxonomy" id="634765"/>
    <lineage>
        <taxon>Bacteria</taxon>
        <taxon>Pseudomonadati</taxon>
        <taxon>Pseudomonadota</taxon>
        <taxon>Gammaproteobacteria</taxon>
        <taxon>Thiotrichales</taxon>
        <taxon>Thiotrichaceae</taxon>
        <taxon>Cocleimonas</taxon>
    </lineage>
</organism>
<dbReference type="InterPro" id="IPR020549">
    <property type="entry name" value="YbeY_CS"/>
</dbReference>
<dbReference type="GO" id="GO:0008270">
    <property type="term" value="F:zinc ion binding"/>
    <property type="evidence" value="ECO:0007669"/>
    <property type="project" value="UniProtKB-UniRule"/>
</dbReference>
<comment type="cofactor">
    <cofactor evidence="8">
        <name>Zn(2+)</name>
        <dbReference type="ChEBI" id="CHEBI:29105"/>
    </cofactor>
    <text evidence="8">Binds 1 zinc ion.</text>
</comment>
<evidence type="ECO:0000313" key="10">
    <source>
        <dbReference type="Proteomes" id="UP000294887"/>
    </source>
</evidence>
<accession>A0A4R1EYM8</accession>
<dbReference type="HAMAP" id="MF_00009">
    <property type="entry name" value="Endoribonucl_YbeY"/>
    <property type="match status" value="1"/>
</dbReference>
<keyword evidence="2 8" id="KW-0690">Ribosome biogenesis</keyword>
<dbReference type="GO" id="GO:0004521">
    <property type="term" value="F:RNA endonuclease activity"/>
    <property type="evidence" value="ECO:0007669"/>
    <property type="project" value="UniProtKB-UniRule"/>
</dbReference>
<dbReference type="GO" id="GO:0004222">
    <property type="term" value="F:metalloendopeptidase activity"/>
    <property type="evidence" value="ECO:0007669"/>
    <property type="project" value="InterPro"/>
</dbReference>
<feature type="binding site" evidence="8">
    <location>
        <position position="154"/>
    </location>
    <ligand>
        <name>Zn(2+)</name>
        <dbReference type="ChEBI" id="CHEBI:29105"/>
        <note>catalytic</note>
    </ligand>
</feature>
<dbReference type="PROSITE" id="PS01306">
    <property type="entry name" value="UPF0054"/>
    <property type="match status" value="1"/>
</dbReference>
<feature type="binding site" evidence="8">
    <location>
        <position position="144"/>
    </location>
    <ligand>
        <name>Zn(2+)</name>
        <dbReference type="ChEBI" id="CHEBI:29105"/>
        <note>catalytic</note>
    </ligand>
</feature>
<keyword evidence="5 8" id="KW-0255">Endonuclease</keyword>
<evidence type="ECO:0000256" key="4">
    <source>
        <dbReference type="ARBA" id="ARBA00022723"/>
    </source>
</evidence>
<keyword evidence="8" id="KW-0963">Cytoplasm</keyword>
<sequence length="181" mass="20281">MKISEKLPSVDDMPSINVEVELQNPCNYSSIPSIEELESWSASALQSGVAEQKKLLESGGVTLVVRVVDDEEGLALNQTYREKPSTTNILSFPYEFPEELLAIPELQDQPVHLGDLVVCESVVNREAKEQNKTAKQHWAHLIVHGVLHLQGYDHIEDDEAELMEALEIKTLDKLGFKNPYS</sequence>
<protein>
    <recommendedName>
        <fullName evidence="8">Endoribonuclease YbeY</fullName>
        <ecNumber evidence="8">3.1.-.-</ecNumber>
    </recommendedName>
</protein>
<dbReference type="EMBL" id="SMFQ01000004">
    <property type="protein sequence ID" value="TCJ85124.1"/>
    <property type="molecule type" value="Genomic_DNA"/>
</dbReference>
<dbReference type="Proteomes" id="UP000294887">
    <property type="component" value="Unassembled WGS sequence"/>
</dbReference>
<proteinExistence type="inferred from homology"/>
<keyword evidence="7 8" id="KW-0862">Zinc</keyword>
<feature type="binding site" evidence="8">
    <location>
        <position position="148"/>
    </location>
    <ligand>
        <name>Zn(2+)</name>
        <dbReference type="ChEBI" id="CHEBI:29105"/>
        <note>catalytic</note>
    </ligand>
</feature>
<comment type="caution">
    <text evidence="9">The sequence shown here is derived from an EMBL/GenBank/DDBJ whole genome shotgun (WGS) entry which is preliminary data.</text>
</comment>
<dbReference type="InterPro" id="IPR002036">
    <property type="entry name" value="YbeY"/>
</dbReference>
<name>A0A4R1EYM8_9GAMM</name>
<evidence type="ECO:0000256" key="6">
    <source>
        <dbReference type="ARBA" id="ARBA00022801"/>
    </source>
</evidence>
<dbReference type="GO" id="GO:0005737">
    <property type="term" value="C:cytoplasm"/>
    <property type="evidence" value="ECO:0007669"/>
    <property type="project" value="UniProtKB-SubCell"/>
</dbReference>
<evidence type="ECO:0000313" key="9">
    <source>
        <dbReference type="EMBL" id="TCJ85124.1"/>
    </source>
</evidence>
<comment type="function">
    <text evidence="8">Single strand-specific metallo-endoribonuclease involved in late-stage 70S ribosome quality control and in maturation of the 3' terminus of the 16S rRNA.</text>
</comment>
<evidence type="ECO:0000256" key="2">
    <source>
        <dbReference type="ARBA" id="ARBA00022517"/>
    </source>
</evidence>
<dbReference type="NCBIfam" id="TIGR00043">
    <property type="entry name" value="rRNA maturation RNase YbeY"/>
    <property type="match status" value="1"/>
</dbReference>
<evidence type="ECO:0000256" key="7">
    <source>
        <dbReference type="ARBA" id="ARBA00022833"/>
    </source>
</evidence>
<dbReference type="AlphaFoldDB" id="A0A4R1EYM8"/>
<dbReference type="InterPro" id="IPR023091">
    <property type="entry name" value="MetalPrtase_cat_dom_sf_prd"/>
</dbReference>
<dbReference type="RefSeq" id="WP_243651657.1">
    <property type="nucleotide sequence ID" value="NZ_BAAAFU010000001.1"/>
</dbReference>